<protein>
    <recommendedName>
        <fullName evidence="3">KTSC domain-containing protein</fullName>
    </recommendedName>
</protein>
<dbReference type="AlphaFoldDB" id="B2JJA0"/>
<dbReference type="HOGENOM" id="CLU_185804_0_0_4"/>
<dbReference type="EMBL" id="CP001043">
    <property type="protein sequence ID" value="ACC69201.1"/>
    <property type="molecule type" value="Genomic_DNA"/>
</dbReference>
<proteinExistence type="predicted"/>
<dbReference type="KEGG" id="bph:Bphy_0004"/>
<dbReference type="eggNOG" id="ENOG5033E1U">
    <property type="taxonomic scope" value="Bacteria"/>
</dbReference>
<evidence type="ECO:0000313" key="2">
    <source>
        <dbReference type="Proteomes" id="UP000001192"/>
    </source>
</evidence>
<evidence type="ECO:0008006" key="3">
    <source>
        <dbReference type="Google" id="ProtNLM"/>
    </source>
</evidence>
<accession>B2JJA0</accession>
<gene>
    <name evidence="1" type="ordered locus">Bphy_0004</name>
</gene>
<evidence type="ECO:0000313" key="1">
    <source>
        <dbReference type="EMBL" id="ACC69201.1"/>
    </source>
</evidence>
<dbReference type="STRING" id="391038.Bphy_0004"/>
<name>B2JJA0_PARP8</name>
<organism evidence="1 2">
    <name type="scientific">Paraburkholderia phymatum (strain DSM 17167 / CIP 108236 / LMG 21445 / STM815)</name>
    <name type="common">Burkholderia phymatum</name>
    <dbReference type="NCBI Taxonomy" id="391038"/>
    <lineage>
        <taxon>Bacteria</taxon>
        <taxon>Pseudomonadati</taxon>
        <taxon>Pseudomonadota</taxon>
        <taxon>Betaproteobacteria</taxon>
        <taxon>Burkholderiales</taxon>
        <taxon>Burkholderiaceae</taxon>
        <taxon>Paraburkholderia</taxon>
    </lineage>
</organism>
<dbReference type="Proteomes" id="UP000001192">
    <property type="component" value="Chromosome 1"/>
</dbReference>
<keyword evidence="2" id="KW-1185">Reference proteome</keyword>
<reference evidence="2" key="1">
    <citation type="journal article" date="2014" name="Stand. Genomic Sci.">
        <title>Complete genome sequence of Burkholderia phymatum STM815(T), a broad host range and efficient nitrogen-fixing symbiont of Mimosa species.</title>
        <authorList>
            <person name="Moulin L."/>
            <person name="Klonowska A."/>
            <person name="Caroline B."/>
            <person name="Booth K."/>
            <person name="Vriezen J.A."/>
            <person name="Melkonian R."/>
            <person name="James E.K."/>
            <person name="Young J.P."/>
            <person name="Bena G."/>
            <person name="Hauser L."/>
            <person name="Land M."/>
            <person name="Kyrpides N."/>
            <person name="Bruce D."/>
            <person name="Chain P."/>
            <person name="Copeland A."/>
            <person name="Pitluck S."/>
            <person name="Woyke T."/>
            <person name="Lizotte-Waniewski M."/>
            <person name="Bristow J."/>
            <person name="Riley M."/>
        </authorList>
    </citation>
    <scope>NUCLEOTIDE SEQUENCE [LARGE SCALE GENOMIC DNA]</scope>
    <source>
        <strain evidence="2">DSM 17167 / CIP 108236 / LMG 21445 / STM815</strain>
    </source>
</reference>
<sequence length="93" mass="10786">MDRAMFDLRRVGMRGAMKRYRDLSGRSGVVAYELSETWVSVKFSDGTLYRYDYAATGRKDVEEMKSLAIAGRGLSTYISQVVKDRYARKWRND</sequence>